<dbReference type="AlphaFoldDB" id="A0A1B0ZUT9"/>
<dbReference type="Proteomes" id="UP000092565">
    <property type="component" value="Chromosome"/>
</dbReference>
<dbReference type="InterPro" id="IPR055348">
    <property type="entry name" value="DctQ"/>
</dbReference>
<evidence type="ECO:0000256" key="3">
    <source>
        <dbReference type="ARBA" id="ARBA00022475"/>
    </source>
</evidence>
<sequence length="170" mass="18439">MLKALETFLLNLAVAAVIALGLMITASVFSRAIFNVALPDTIVIVRELMVAAIVLPLAAATLSRSHVAVEFLANRLPPRAQAWLAVFGSIVGLFALMPLIYAGGREFAHNFTSGGFFYGDLELPKWPGRLIFLIGISLCWLRLLVLVVQDIRAIRAGDYSFADTHAEGLD</sequence>
<keyword evidence="2 9" id="KW-0813">Transport</keyword>
<reference evidence="12 14" key="2">
    <citation type="submission" date="2023-02" db="EMBL/GenBank/DDBJ databases">
        <title>Population genomics of bacteria associated with diatom.</title>
        <authorList>
            <person name="Xie J."/>
            <person name="Wang H."/>
        </authorList>
    </citation>
    <scope>NUCLEOTIDE SEQUENCE [LARGE SCALE GENOMIC DNA]</scope>
    <source>
        <strain evidence="12 14">PT47_8</strain>
    </source>
</reference>
<evidence type="ECO:0000256" key="7">
    <source>
        <dbReference type="ARBA" id="ARBA00023136"/>
    </source>
</evidence>
<dbReference type="PANTHER" id="PTHR35011:SF10">
    <property type="entry name" value="TRAP TRANSPORTER SMALL PERMEASE PROTEIN"/>
    <property type="match status" value="1"/>
</dbReference>
<dbReference type="EMBL" id="CP015124">
    <property type="protein sequence ID" value="ANP37881.1"/>
    <property type="molecule type" value="Genomic_DNA"/>
</dbReference>
<feature type="transmembrane region" description="Helical" evidence="9">
    <location>
        <begin position="7"/>
        <end position="29"/>
    </location>
</feature>
<feature type="domain" description="Tripartite ATP-independent periplasmic transporters DctQ component" evidence="10">
    <location>
        <begin position="22"/>
        <end position="152"/>
    </location>
</feature>
<evidence type="ECO:0000256" key="9">
    <source>
        <dbReference type="RuleBase" id="RU369079"/>
    </source>
</evidence>
<comment type="subcellular location">
    <subcellularLocation>
        <location evidence="1 9">Cell inner membrane</location>
        <topology evidence="1 9">Multi-pass membrane protein</topology>
    </subcellularLocation>
</comment>
<evidence type="ECO:0000256" key="1">
    <source>
        <dbReference type="ARBA" id="ARBA00004429"/>
    </source>
</evidence>
<evidence type="ECO:0000313" key="12">
    <source>
        <dbReference type="EMBL" id="MDE4165344.1"/>
    </source>
</evidence>
<name>A0A1B0ZUT9_9RHOB</name>
<dbReference type="GO" id="GO:0015740">
    <property type="term" value="P:C4-dicarboxylate transport"/>
    <property type="evidence" value="ECO:0007669"/>
    <property type="project" value="TreeGrafter"/>
</dbReference>
<evidence type="ECO:0000256" key="6">
    <source>
        <dbReference type="ARBA" id="ARBA00022989"/>
    </source>
</evidence>
<dbReference type="Pfam" id="PF04290">
    <property type="entry name" value="DctQ"/>
    <property type="match status" value="1"/>
</dbReference>
<dbReference type="EMBL" id="JARCJK010000002">
    <property type="protein sequence ID" value="MDE4165344.1"/>
    <property type="molecule type" value="Genomic_DNA"/>
</dbReference>
<reference evidence="11 13" key="1">
    <citation type="submission" date="2016-04" db="EMBL/GenBank/DDBJ databases">
        <authorList>
            <person name="Evans L.H."/>
            <person name="Alamgir A."/>
            <person name="Owens N."/>
            <person name="Weber N.D."/>
            <person name="Virtaneva K."/>
            <person name="Barbian K."/>
            <person name="Babar A."/>
            <person name="Rosenke K."/>
        </authorList>
    </citation>
    <scope>NUCLEOTIDE SEQUENCE [LARGE SCALE GENOMIC DNA]</scope>
    <source>
        <strain evidence="11 13">JL2886</strain>
    </source>
</reference>
<keyword evidence="6 9" id="KW-1133">Transmembrane helix</keyword>
<dbReference type="RefSeq" id="WP_065272636.1">
    <property type="nucleotide sequence ID" value="NZ_CP015124.1"/>
</dbReference>
<proteinExistence type="inferred from homology"/>
<comment type="similarity">
    <text evidence="8 9">Belongs to the TRAP transporter small permease family.</text>
</comment>
<accession>A0A1B0ZUT9</accession>
<evidence type="ECO:0000256" key="5">
    <source>
        <dbReference type="ARBA" id="ARBA00022692"/>
    </source>
</evidence>
<comment type="function">
    <text evidence="9">Part of the tripartite ATP-independent periplasmic (TRAP) transport system.</text>
</comment>
<dbReference type="PANTHER" id="PTHR35011">
    <property type="entry name" value="2,3-DIKETO-L-GULONATE TRAP TRANSPORTER SMALL PERMEASE PROTEIN YIAM"/>
    <property type="match status" value="1"/>
</dbReference>
<dbReference type="OrthoDB" id="6385730at2"/>
<dbReference type="Proteomes" id="UP001218364">
    <property type="component" value="Unassembled WGS sequence"/>
</dbReference>
<gene>
    <name evidence="11" type="ORF">JL2886_02995</name>
    <name evidence="12" type="ORF">PXK24_06540</name>
</gene>
<keyword evidence="13" id="KW-1185">Reference proteome</keyword>
<organism evidence="11 13">
    <name type="scientific">Phaeobacter gallaeciensis</name>
    <dbReference type="NCBI Taxonomy" id="60890"/>
    <lineage>
        <taxon>Bacteria</taxon>
        <taxon>Pseudomonadati</taxon>
        <taxon>Pseudomonadota</taxon>
        <taxon>Alphaproteobacteria</taxon>
        <taxon>Rhodobacterales</taxon>
        <taxon>Roseobacteraceae</taxon>
        <taxon>Phaeobacter</taxon>
    </lineage>
</organism>
<protein>
    <recommendedName>
        <fullName evidence="9">TRAP transporter small permease protein</fullName>
    </recommendedName>
</protein>
<feature type="transmembrane region" description="Helical" evidence="9">
    <location>
        <begin position="41"/>
        <end position="62"/>
    </location>
</feature>
<evidence type="ECO:0000313" key="14">
    <source>
        <dbReference type="Proteomes" id="UP001218364"/>
    </source>
</evidence>
<dbReference type="GO" id="GO:0022857">
    <property type="term" value="F:transmembrane transporter activity"/>
    <property type="evidence" value="ECO:0007669"/>
    <property type="project" value="UniProtKB-UniRule"/>
</dbReference>
<keyword evidence="7 9" id="KW-0472">Membrane</keyword>
<feature type="transmembrane region" description="Helical" evidence="9">
    <location>
        <begin position="82"/>
        <end position="101"/>
    </location>
</feature>
<evidence type="ECO:0000256" key="2">
    <source>
        <dbReference type="ARBA" id="ARBA00022448"/>
    </source>
</evidence>
<feature type="transmembrane region" description="Helical" evidence="9">
    <location>
        <begin position="130"/>
        <end position="148"/>
    </location>
</feature>
<keyword evidence="5 9" id="KW-0812">Transmembrane</keyword>
<comment type="subunit">
    <text evidence="9">The complex comprises the extracytoplasmic solute receptor protein and the two transmembrane proteins.</text>
</comment>
<keyword evidence="4 9" id="KW-0997">Cell inner membrane</keyword>
<evidence type="ECO:0000256" key="4">
    <source>
        <dbReference type="ARBA" id="ARBA00022519"/>
    </source>
</evidence>
<evidence type="ECO:0000313" key="13">
    <source>
        <dbReference type="Proteomes" id="UP000092565"/>
    </source>
</evidence>
<evidence type="ECO:0000256" key="8">
    <source>
        <dbReference type="ARBA" id="ARBA00038436"/>
    </source>
</evidence>
<dbReference type="GO" id="GO:0005886">
    <property type="term" value="C:plasma membrane"/>
    <property type="evidence" value="ECO:0007669"/>
    <property type="project" value="UniProtKB-SubCell"/>
</dbReference>
<evidence type="ECO:0000259" key="10">
    <source>
        <dbReference type="Pfam" id="PF04290"/>
    </source>
</evidence>
<keyword evidence="3" id="KW-1003">Cell membrane</keyword>
<dbReference type="InterPro" id="IPR007387">
    <property type="entry name" value="TRAP_DctQ"/>
</dbReference>
<evidence type="ECO:0000313" key="11">
    <source>
        <dbReference type="EMBL" id="ANP37881.1"/>
    </source>
</evidence>